<dbReference type="InterPro" id="IPR036291">
    <property type="entry name" value="NAD(P)-bd_dom_sf"/>
</dbReference>
<name>A0A1L0D7N4_9ASCO</name>
<dbReference type="EMBL" id="LT635764">
    <property type="protein sequence ID" value="SGZ48227.1"/>
    <property type="molecule type" value="Genomic_DNA"/>
</dbReference>
<dbReference type="Gene3D" id="3.30.1780.10">
    <property type="entry name" value="ornithine cyclodeaminase, domain 1"/>
    <property type="match status" value="1"/>
</dbReference>
<evidence type="ECO:0000313" key="2">
    <source>
        <dbReference type="EMBL" id="SGZ48227.1"/>
    </source>
</evidence>
<dbReference type="Proteomes" id="UP000182259">
    <property type="component" value="Chromosome I"/>
</dbReference>
<dbReference type="PANTHER" id="PTHR13812:SF19">
    <property type="entry name" value="KETIMINE REDUCTASE MU-CRYSTALLIN"/>
    <property type="match status" value="1"/>
</dbReference>
<accession>A0A1L0D7N4</accession>
<protein>
    <submittedName>
        <fullName evidence="2">CIC11C00000002313</fullName>
    </submittedName>
</protein>
<evidence type="ECO:0000313" key="3">
    <source>
        <dbReference type="Proteomes" id="UP000182259"/>
    </source>
</evidence>
<organism evidence="2 3">
    <name type="scientific">Sungouiella intermedia</name>
    <dbReference type="NCBI Taxonomy" id="45354"/>
    <lineage>
        <taxon>Eukaryota</taxon>
        <taxon>Fungi</taxon>
        <taxon>Dikarya</taxon>
        <taxon>Ascomycota</taxon>
        <taxon>Saccharomycotina</taxon>
        <taxon>Pichiomycetes</taxon>
        <taxon>Metschnikowiaceae</taxon>
        <taxon>Sungouiella</taxon>
    </lineage>
</organism>
<evidence type="ECO:0000256" key="1">
    <source>
        <dbReference type="ARBA" id="ARBA00008903"/>
    </source>
</evidence>
<sequence>MKVVSDKQVVKHLLATLDKESIVNDYQPALLSALSNYEKDPSVSPERTVQLSNTPDSDTTHLFMPCIAPHGVGVKVVSGGPTNGSKGLGFQGCAVILDEYTGELLAIVNAKALTAFRTALASTFGLVKAFDVKESGVMLPELLVFGTGPQAFWHAVLAGRLYPQIKRINIVSRTLKSGENLAAELAQVLKQDVVAVELTDKEQVRTHVRNSSIIFGCTPSTEGIILGDYIDDDPNKRKYISLIGSYKPHMIELNLEFIKQHFTGKKTKILVDSKSNTLSEAGELIQGEIGKDQLASLVELMTGEVDIGDCITETGVVVLKIVGLLIMDIAMAKFVMEHCEGLVVNEF</sequence>
<dbReference type="InterPro" id="IPR003462">
    <property type="entry name" value="ODC_Mu_crystall"/>
</dbReference>
<gene>
    <name evidence="2" type="ORF">SAMEA4029009_CIC11G00000002313</name>
</gene>
<dbReference type="Pfam" id="PF02423">
    <property type="entry name" value="OCD_Mu_crystall"/>
    <property type="match status" value="1"/>
</dbReference>
<dbReference type="SUPFAM" id="SSF51735">
    <property type="entry name" value="NAD(P)-binding Rossmann-fold domains"/>
    <property type="match status" value="1"/>
</dbReference>
<dbReference type="InterPro" id="IPR023401">
    <property type="entry name" value="ODC_N"/>
</dbReference>
<reference evidence="2 3" key="1">
    <citation type="submission" date="2016-10" db="EMBL/GenBank/DDBJ databases">
        <authorList>
            <person name="de Groot N.N."/>
        </authorList>
    </citation>
    <scope>NUCLEOTIDE SEQUENCE [LARGE SCALE GENOMIC DNA]</scope>
    <source>
        <strain evidence="2 3">PYCC 4715</strain>
    </source>
</reference>
<dbReference type="Gene3D" id="3.40.50.720">
    <property type="entry name" value="NAD(P)-binding Rossmann-like Domain"/>
    <property type="match status" value="1"/>
</dbReference>
<comment type="similarity">
    <text evidence="1">Belongs to the ornithine cyclodeaminase/mu-crystallin family.</text>
</comment>
<dbReference type="AlphaFoldDB" id="A0A1L0D7N4"/>
<proteinExistence type="inferred from homology"/>
<dbReference type="GO" id="GO:0005737">
    <property type="term" value="C:cytoplasm"/>
    <property type="evidence" value="ECO:0007669"/>
    <property type="project" value="TreeGrafter"/>
</dbReference>
<dbReference type="PANTHER" id="PTHR13812">
    <property type="entry name" value="KETIMINE REDUCTASE MU-CRYSTALLIN"/>
    <property type="match status" value="1"/>
</dbReference>